<dbReference type="PANTHER" id="PTHR33619:SF3">
    <property type="entry name" value="POLYSACCHARIDE EXPORT PROTEIN GFCE-RELATED"/>
    <property type="match status" value="1"/>
</dbReference>
<dbReference type="PROSITE" id="PS51257">
    <property type="entry name" value="PROKAR_LIPOPROTEIN"/>
    <property type="match status" value="1"/>
</dbReference>
<dbReference type="OrthoDB" id="494751at2"/>
<evidence type="ECO:0000313" key="4">
    <source>
        <dbReference type="EMBL" id="TQV69386.1"/>
    </source>
</evidence>
<name>A0A545SWQ6_9RHOB</name>
<comment type="caution">
    <text evidence="4">The sequence shown here is derived from an EMBL/GenBank/DDBJ whole genome shotgun (WGS) entry which is preliminary data.</text>
</comment>
<dbReference type="InterPro" id="IPR049712">
    <property type="entry name" value="Poly_export"/>
</dbReference>
<dbReference type="InterPro" id="IPR003715">
    <property type="entry name" value="Poly_export_N"/>
</dbReference>
<organism evidence="4 5">
    <name type="scientific">Aliiroseovarius halocynthiae</name>
    <dbReference type="NCBI Taxonomy" id="985055"/>
    <lineage>
        <taxon>Bacteria</taxon>
        <taxon>Pseudomonadati</taxon>
        <taxon>Pseudomonadota</taxon>
        <taxon>Alphaproteobacteria</taxon>
        <taxon>Rhodobacterales</taxon>
        <taxon>Paracoccaceae</taxon>
        <taxon>Aliiroseovarius</taxon>
    </lineage>
</organism>
<dbReference type="Proteomes" id="UP000315816">
    <property type="component" value="Unassembled WGS sequence"/>
</dbReference>
<dbReference type="AlphaFoldDB" id="A0A545SWQ6"/>
<sequence>MSKVAKSLSATTALILLSGCASLDPPENLEPVKQGDAYQAQYRAPNAAEDEEGFLRSARMNAQKCLAPRGGDGGKGTSRLIGERLTRNDLVEIFVSGDDTFSGPYVVSRDGTLKLPFLDSVRAQGRLTTEIETDIAAKLRAREFFTEVPSVSVRVRDFASVTIGVSGAVFEPHAVEIGSVTGKDIDARRQDALGASSEGRNLSAALRAAGGVRPDADLSAIEVARGAMVYKIDMRGVFEGHNNVDIMLLSGDQVRVPSRRCFQDDLMRPGPISPPGISLFVSNLTQPATGNAPSANGRETRQVPYGTRFLQAAINMNCVGGAKTTSANRSVVLFSRNPETQVSVVIERNIEQLMRRSERDDFDPFLLPGDAMACYDSSVTNVAEVGRVLGVLSLGTL</sequence>
<gene>
    <name evidence="4" type="ORF">FIL88_07510</name>
</gene>
<evidence type="ECO:0000313" key="5">
    <source>
        <dbReference type="Proteomes" id="UP000315816"/>
    </source>
</evidence>
<protein>
    <submittedName>
        <fullName evidence="4">Polysaccharide biosynthesis protein</fullName>
    </submittedName>
</protein>
<accession>A0A545SWQ6</accession>
<dbReference type="Pfam" id="PF02563">
    <property type="entry name" value="Poly_export"/>
    <property type="match status" value="1"/>
</dbReference>
<dbReference type="Gene3D" id="3.10.560.10">
    <property type="entry name" value="Outer membrane lipoprotein wza domain like"/>
    <property type="match status" value="1"/>
</dbReference>
<reference evidence="4 5" key="1">
    <citation type="submission" date="2019-06" db="EMBL/GenBank/DDBJ databases">
        <title>A novel species of marine bacteria.</title>
        <authorList>
            <person name="Wang Y."/>
        </authorList>
    </citation>
    <scope>NUCLEOTIDE SEQUENCE [LARGE SCALE GENOMIC DNA]</scope>
    <source>
        <strain evidence="4 5">MA1-10</strain>
    </source>
</reference>
<evidence type="ECO:0000256" key="1">
    <source>
        <dbReference type="ARBA" id="ARBA00022729"/>
    </source>
</evidence>
<feature type="domain" description="Polysaccharide export protein N-terminal" evidence="3">
    <location>
        <begin position="84"/>
        <end position="155"/>
    </location>
</feature>
<dbReference type="EMBL" id="VICH01000004">
    <property type="protein sequence ID" value="TQV69386.1"/>
    <property type="molecule type" value="Genomic_DNA"/>
</dbReference>
<dbReference type="PANTHER" id="PTHR33619">
    <property type="entry name" value="POLYSACCHARIDE EXPORT PROTEIN GFCE-RELATED"/>
    <property type="match status" value="1"/>
</dbReference>
<keyword evidence="1 2" id="KW-0732">Signal</keyword>
<evidence type="ECO:0000256" key="2">
    <source>
        <dbReference type="SAM" id="SignalP"/>
    </source>
</evidence>
<dbReference type="RefSeq" id="WP_142853134.1">
    <property type="nucleotide sequence ID" value="NZ_FXWW01000001.1"/>
</dbReference>
<dbReference type="Gene3D" id="3.30.1950.10">
    <property type="entry name" value="wza like domain"/>
    <property type="match status" value="1"/>
</dbReference>
<feature type="chain" id="PRO_5021987835" evidence="2">
    <location>
        <begin position="24"/>
        <end position="397"/>
    </location>
</feature>
<feature type="signal peptide" evidence="2">
    <location>
        <begin position="1"/>
        <end position="23"/>
    </location>
</feature>
<keyword evidence="5" id="KW-1185">Reference proteome</keyword>
<dbReference type="GO" id="GO:0015159">
    <property type="term" value="F:polysaccharide transmembrane transporter activity"/>
    <property type="evidence" value="ECO:0007669"/>
    <property type="project" value="InterPro"/>
</dbReference>
<evidence type="ECO:0000259" key="3">
    <source>
        <dbReference type="Pfam" id="PF02563"/>
    </source>
</evidence>
<proteinExistence type="predicted"/>